<dbReference type="PANTHER" id="PTHR10815:SF13">
    <property type="entry name" value="METHYLATED-DNA--PROTEIN-CYSTEINE METHYLTRANSFERASE"/>
    <property type="match status" value="1"/>
</dbReference>
<dbReference type="AlphaFoldDB" id="A0A9P3F2R4"/>
<comment type="similarity">
    <text evidence="2">Belongs to the MGMT family.</text>
</comment>
<dbReference type="Pfam" id="PF01035">
    <property type="entry name" value="DNA_binding_1"/>
    <property type="match status" value="1"/>
</dbReference>
<dbReference type="PANTHER" id="PTHR10815">
    <property type="entry name" value="METHYLATED-DNA--PROTEIN-CYSTEINE METHYLTRANSFERASE"/>
    <property type="match status" value="1"/>
</dbReference>
<organism evidence="14 15">
    <name type="scientific">Aspergillus viridinutans</name>
    <dbReference type="NCBI Taxonomy" id="75553"/>
    <lineage>
        <taxon>Eukaryota</taxon>
        <taxon>Fungi</taxon>
        <taxon>Dikarya</taxon>
        <taxon>Ascomycota</taxon>
        <taxon>Pezizomycotina</taxon>
        <taxon>Eurotiomycetes</taxon>
        <taxon>Eurotiomycetidae</taxon>
        <taxon>Eurotiales</taxon>
        <taxon>Aspergillaceae</taxon>
        <taxon>Aspergillus</taxon>
        <taxon>Aspergillus subgen. Fumigati</taxon>
    </lineage>
</organism>
<dbReference type="EMBL" id="BOPL01000001">
    <property type="protein sequence ID" value="GIJ99350.1"/>
    <property type="molecule type" value="Genomic_DNA"/>
</dbReference>
<evidence type="ECO:0000256" key="5">
    <source>
        <dbReference type="ARBA" id="ARBA00022603"/>
    </source>
</evidence>
<evidence type="ECO:0000313" key="15">
    <source>
        <dbReference type="Proteomes" id="UP000710440"/>
    </source>
</evidence>
<evidence type="ECO:0000256" key="4">
    <source>
        <dbReference type="ARBA" id="ARBA00015377"/>
    </source>
</evidence>
<dbReference type="RefSeq" id="XP_043122537.1">
    <property type="nucleotide sequence ID" value="XM_043266602.1"/>
</dbReference>
<feature type="compositionally biased region" description="Polar residues" evidence="12">
    <location>
        <begin position="1"/>
        <end position="12"/>
    </location>
</feature>
<dbReference type="OrthoDB" id="1907495at2759"/>
<dbReference type="GeneID" id="66929462"/>
<dbReference type="GO" id="GO:0006281">
    <property type="term" value="P:DNA repair"/>
    <property type="evidence" value="ECO:0007669"/>
    <property type="project" value="UniProtKB-KW"/>
</dbReference>
<dbReference type="EC" id="2.1.1.63" evidence="3"/>
<evidence type="ECO:0000256" key="9">
    <source>
        <dbReference type="ARBA" id="ARBA00030795"/>
    </source>
</evidence>
<protein>
    <recommendedName>
        <fullName evidence="4">Methylated-DNA--protein-cysteine methyltransferase</fullName>
        <ecNumber evidence="3">2.1.1.63</ecNumber>
    </recommendedName>
    <alternativeName>
        <fullName evidence="9">6-O-methylguanine-DNA methyltransferase</fullName>
    </alternativeName>
    <alternativeName>
        <fullName evidence="10">O-6-methylguanine-DNA-alkyltransferase</fullName>
    </alternativeName>
</protein>
<feature type="domain" description="Methylated-DNA-[protein]-cysteine S-methyltransferase DNA binding" evidence="13">
    <location>
        <begin position="46"/>
        <end position="130"/>
    </location>
</feature>
<dbReference type="InterPro" id="IPR001497">
    <property type="entry name" value="MethylDNA_cys_MeTrfase_AS"/>
</dbReference>
<dbReference type="Gene3D" id="1.10.10.10">
    <property type="entry name" value="Winged helix-like DNA-binding domain superfamily/Winged helix DNA-binding domain"/>
    <property type="match status" value="1"/>
</dbReference>
<gene>
    <name evidence="14" type="ORF">Aspvir_001480</name>
</gene>
<dbReference type="GO" id="GO:0003908">
    <property type="term" value="F:methylated-DNA-[protein]-cysteine S-methyltransferase activity"/>
    <property type="evidence" value="ECO:0007669"/>
    <property type="project" value="UniProtKB-EC"/>
</dbReference>
<proteinExistence type="inferred from homology"/>
<evidence type="ECO:0000256" key="2">
    <source>
        <dbReference type="ARBA" id="ARBA00008711"/>
    </source>
</evidence>
<dbReference type="CDD" id="cd06445">
    <property type="entry name" value="ATase"/>
    <property type="match status" value="1"/>
</dbReference>
<evidence type="ECO:0000256" key="10">
    <source>
        <dbReference type="ARBA" id="ARBA00031621"/>
    </source>
</evidence>
<evidence type="ECO:0000256" key="3">
    <source>
        <dbReference type="ARBA" id="ARBA00011918"/>
    </source>
</evidence>
<dbReference type="Proteomes" id="UP000710440">
    <property type="component" value="Unassembled WGS sequence"/>
</dbReference>
<keyword evidence="15" id="KW-1185">Reference proteome</keyword>
<dbReference type="NCBIfam" id="TIGR00589">
    <property type="entry name" value="ogt"/>
    <property type="match status" value="1"/>
</dbReference>
<comment type="catalytic activity">
    <reaction evidence="11">
        <text>a 6-O-methyl-2'-deoxyguanosine in DNA + L-cysteinyl-[protein] = S-methyl-L-cysteinyl-[protein] + a 2'-deoxyguanosine in DNA</text>
        <dbReference type="Rhea" id="RHEA:24000"/>
        <dbReference type="Rhea" id="RHEA-COMP:10131"/>
        <dbReference type="Rhea" id="RHEA-COMP:10132"/>
        <dbReference type="Rhea" id="RHEA-COMP:11367"/>
        <dbReference type="Rhea" id="RHEA-COMP:11368"/>
        <dbReference type="ChEBI" id="CHEBI:29950"/>
        <dbReference type="ChEBI" id="CHEBI:82612"/>
        <dbReference type="ChEBI" id="CHEBI:85445"/>
        <dbReference type="ChEBI" id="CHEBI:85448"/>
        <dbReference type="EC" id="2.1.1.63"/>
    </reaction>
</comment>
<evidence type="ECO:0000256" key="12">
    <source>
        <dbReference type="SAM" id="MobiDB-lite"/>
    </source>
</evidence>
<evidence type="ECO:0000256" key="6">
    <source>
        <dbReference type="ARBA" id="ARBA00022679"/>
    </source>
</evidence>
<dbReference type="SUPFAM" id="SSF46767">
    <property type="entry name" value="Methylated DNA-protein cysteine methyltransferase, C-terminal domain"/>
    <property type="match status" value="1"/>
</dbReference>
<dbReference type="GO" id="GO:0032259">
    <property type="term" value="P:methylation"/>
    <property type="evidence" value="ECO:0007669"/>
    <property type="project" value="UniProtKB-KW"/>
</dbReference>
<comment type="caution">
    <text evidence="14">The sequence shown here is derived from an EMBL/GenBank/DDBJ whole genome shotgun (WGS) entry which is preliminary data.</text>
</comment>
<dbReference type="PROSITE" id="PS00374">
    <property type="entry name" value="MGMT"/>
    <property type="match status" value="1"/>
</dbReference>
<feature type="region of interest" description="Disordered" evidence="12">
    <location>
        <begin position="1"/>
        <end position="26"/>
    </location>
</feature>
<accession>A0A9P3F2R4</accession>
<keyword evidence="7" id="KW-0227">DNA damage</keyword>
<comment type="catalytic activity">
    <reaction evidence="1">
        <text>a 4-O-methyl-thymidine in DNA + L-cysteinyl-[protein] = a thymidine in DNA + S-methyl-L-cysteinyl-[protein]</text>
        <dbReference type="Rhea" id="RHEA:53428"/>
        <dbReference type="Rhea" id="RHEA-COMP:10131"/>
        <dbReference type="Rhea" id="RHEA-COMP:10132"/>
        <dbReference type="Rhea" id="RHEA-COMP:13555"/>
        <dbReference type="Rhea" id="RHEA-COMP:13556"/>
        <dbReference type="ChEBI" id="CHEBI:29950"/>
        <dbReference type="ChEBI" id="CHEBI:82612"/>
        <dbReference type="ChEBI" id="CHEBI:137386"/>
        <dbReference type="ChEBI" id="CHEBI:137387"/>
        <dbReference type="EC" id="2.1.1.63"/>
    </reaction>
</comment>
<keyword evidence="8" id="KW-0234">DNA repair</keyword>
<dbReference type="InterPro" id="IPR036217">
    <property type="entry name" value="MethylDNA_cys_MeTrfase_DNAb"/>
</dbReference>
<evidence type="ECO:0000313" key="14">
    <source>
        <dbReference type="EMBL" id="GIJ99350.1"/>
    </source>
</evidence>
<evidence type="ECO:0000259" key="13">
    <source>
        <dbReference type="Pfam" id="PF01035"/>
    </source>
</evidence>
<name>A0A9P3F2R4_ASPVI</name>
<evidence type="ECO:0000256" key="1">
    <source>
        <dbReference type="ARBA" id="ARBA00001286"/>
    </source>
</evidence>
<reference evidence="14 15" key="1">
    <citation type="submission" date="2021-02" db="EMBL/GenBank/DDBJ databases">
        <title>Pan-genome distribution and transcriptional activeness of fungal secondary metabolism genes in Aspergillus section Fumigati.</title>
        <authorList>
            <person name="Takahashi H."/>
            <person name="Umemura M."/>
            <person name="Ninomiya A."/>
            <person name="Kusuya Y."/>
            <person name="Urayama S."/>
            <person name="Shimizu M."/>
            <person name="Watanabe A."/>
            <person name="Kamei K."/>
            <person name="Yaguchi T."/>
            <person name="Hagiwara D."/>
        </authorList>
    </citation>
    <scope>NUCLEOTIDE SEQUENCE [LARGE SCALE GENOMIC DNA]</scope>
    <source>
        <strain evidence="14 15">IFM 47045</strain>
    </source>
</reference>
<keyword evidence="5 14" id="KW-0489">Methyltransferase</keyword>
<keyword evidence="6" id="KW-0808">Transferase</keyword>
<dbReference type="InterPro" id="IPR036388">
    <property type="entry name" value="WH-like_DNA-bd_sf"/>
</dbReference>
<evidence type="ECO:0000256" key="8">
    <source>
        <dbReference type="ARBA" id="ARBA00023204"/>
    </source>
</evidence>
<evidence type="ECO:0000256" key="7">
    <source>
        <dbReference type="ARBA" id="ARBA00022763"/>
    </source>
</evidence>
<evidence type="ECO:0000256" key="11">
    <source>
        <dbReference type="ARBA" id="ARBA00049348"/>
    </source>
</evidence>
<sequence>MASLTKTRQSPSKPTPTAPSQESLSLNPQTKKFLHRISLHPTLTPYRRRVYRTLLSVPAGRWTTYSALATHLGSSARAVGNAMRTNPFAPEVPCHRVLATNGTLGGYKGEWILGGKYQVEKRLLLEGEGVVFDEGGRAQGECFRGFVDLGSGK</sequence>
<dbReference type="InterPro" id="IPR014048">
    <property type="entry name" value="MethylDNA_cys_MeTrfase_DNA-bd"/>
</dbReference>